<dbReference type="AlphaFoldDB" id="A0A0E9PD99"/>
<proteinExistence type="predicted"/>
<dbReference type="EMBL" id="GBXM01106774">
    <property type="protein sequence ID" value="JAH01803.1"/>
    <property type="molecule type" value="Transcribed_RNA"/>
</dbReference>
<name>A0A0E9PD99_ANGAN</name>
<sequence length="23" mass="2469">MAEAMFSASASICMKYGKPQICT</sequence>
<accession>A0A0E9PD99</accession>
<protein>
    <submittedName>
        <fullName evidence="1">Uncharacterized protein</fullName>
    </submittedName>
</protein>
<reference evidence="1" key="1">
    <citation type="submission" date="2014-11" db="EMBL/GenBank/DDBJ databases">
        <authorList>
            <person name="Amaro Gonzalez C."/>
        </authorList>
    </citation>
    <scope>NUCLEOTIDE SEQUENCE</scope>
</reference>
<evidence type="ECO:0000313" key="1">
    <source>
        <dbReference type="EMBL" id="JAH01803.1"/>
    </source>
</evidence>
<organism evidence="1">
    <name type="scientific">Anguilla anguilla</name>
    <name type="common">European freshwater eel</name>
    <name type="synonym">Muraena anguilla</name>
    <dbReference type="NCBI Taxonomy" id="7936"/>
    <lineage>
        <taxon>Eukaryota</taxon>
        <taxon>Metazoa</taxon>
        <taxon>Chordata</taxon>
        <taxon>Craniata</taxon>
        <taxon>Vertebrata</taxon>
        <taxon>Euteleostomi</taxon>
        <taxon>Actinopterygii</taxon>
        <taxon>Neopterygii</taxon>
        <taxon>Teleostei</taxon>
        <taxon>Anguilliformes</taxon>
        <taxon>Anguillidae</taxon>
        <taxon>Anguilla</taxon>
    </lineage>
</organism>
<reference evidence="1" key="2">
    <citation type="journal article" date="2015" name="Fish Shellfish Immunol.">
        <title>Early steps in the European eel (Anguilla anguilla)-Vibrio vulnificus interaction in the gills: Role of the RtxA13 toxin.</title>
        <authorList>
            <person name="Callol A."/>
            <person name="Pajuelo D."/>
            <person name="Ebbesson L."/>
            <person name="Teles M."/>
            <person name="MacKenzie S."/>
            <person name="Amaro C."/>
        </authorList>
    </citation>
    <scope>NUCLEOTIDE SEQUENCE</scope>
</reference>